<dbReference type="PROSITE" id="PS50848">
    <property type="entry name" value="START"/>
    <property type="match status" value="1"/>
</dbReference>
<feature type="domain" description="START" evidence="2">
    <location>
        <begin position="101"/>
        <end position="298"/>
    </location>
</feature>
<keyword evidence="1" id="KW-0812">Transmembrane</keyword>
<dbReference type="SUPFAM" id="SSF55961">
    <property type="entry name" value="Bet v1-like"/>
    <property type="match status" value="1"/>
</dbReference>
<name>A0AAN9P3G4_PHACN</name>
<sequence length="406" mass="46358">MNKSKRELRGGVKEWKMMMTVTTTTTSVFNIYAYGAWGILPSVALLLLMLLLWQRNRFFFAPSSPSPSPSPSPSASSLITDSIISNPRTSNFVTDADLKFLMEILDEKLNENDRWEDVLDRRNDHLCYTVKCFKPKNGPLRYLSKTVFNDISSEMLRNFYMDNDYRKQWDKTVVKHTQLHVDKSDGTEVGHTIKKFPLLTPREYVLAWKLWQGSDKTFYCFIKECEHPLAPRQRKYVRVELFRSGWQIREVPGSNACEITMFHQEDAGLNMEMAKLAFCKGIWSYVCKMDNALRRYSVINYHLSSSVTTSLNLMQKVPACLEPITSNISSAHPAVFHDQVTVESQKRVIQRRPSRKFIANSLLLLGGATAICLSRGHSSLGAKVAIAYVLTKISKRGAKSNQSKQS</sequence>
<dbReference type="PANTHER" id="PTHR19308">
    <property type="entry name" value="PHOSPHATIDYLCHOLINE TRANSFER PROTEIN"/>
    <property type="match status" value="1"/>
</dbReference>
<evidence type="ECO:0000259" key="2">
    <source>
        <dbReference type="PROSITE" id="PS50848"/>
    </source>
</evidence>
<dbReference type="GO" id="GO:0005737">
    <property type="term" value="C:cytoplasm"/>
    <property type="evidence" value="ECO:0007669"/>
    <property type="project" value="UniProtKB-ARBA"/>
</dbReference>
<evidence type="ECO:0000313" key="3">
    <source>
        <dbReference type="EMBL" id="KAK7381474.1"/>
    </source>
</evidence>
<protein>
    <recommendedName>
        <fullName evidence="2">START domain-containing protein</fullName>
    </recommendedName>
</protein>
<accession>A0AAN9P3G4</accession>
<evidence type="ECO:0000256" key="1">
    <source>
        <dbReference type="SAM" id="Phobius"/>
    </source>
</evidence>
<dbReference type="EMBL" id="JAYMYR010000001">
    <property type="protein sequence ID" value="KAK7381474.1"/>
    <property type="molecule type" value="Genomic_DNA"/>
</dbReference>
<keyword evidence="1" id="KW-0472">Membrane</keyword>
<keyword evidence="4" id="KW-1185">Reference proteome</keyword>
<evidence type="ECO:0000313" key="4">
    <source>
        <dbReference type="Proteomes" id="UP001374584"/>
    </source>
</evidence>
<dbReference type="InterPro" id="IPR023393">
    <property type="entry name" value="START-like_dom_sf"/>
</dbReference>
<dbReference type="InterPro" id="IPR002913">
    <property type="entry name" value="START_lipid-bd_dom"/>
</dbReference>
<dbReference type="FunFam" id="3.30.530.20:FF:000027">
    <property type="entry name" value="StAR-related lipid transfer protein 7, mitochondrial"/>
    <property type="match status" value="1"/>
</dbReference>
<dbReference type="Proteomes" id="UP001374584">
    <property type="component" value="Unassembled WGS sequence"/>
</dbReference>
<dbReference type="GO" id="GO:0008289">
    <property type="term" value="F:lipid binding"/>
    <property type="evidence" value="ECO:0007669"/>
    <property type="project" value="InterPro"/>
</dbReference>
<comment type="caution">
    <text evidence="3">The sequence shown here is derived from an EMBL/GenBank/DDBJ whole genome shotgun (WGS) entry which is preliminary data.</text>
</comment>
<dbReference type="CDD" id="cd08870">
    <property type="entry name" value="START_STARD2_7-like"/>
    <property type="match status" value="1"/>
</dbReference>
<gene>
    <name evidence="3" type="ORF">VNO80_00017</name>
</gene>
<dbReference type="AlphaFoldDB" id="A0AAN9P3G4"/>
<reference evidence="3 4" key="1">
    <citation type="submission" date="2024-01" db="EMBL/GenBank/DDBJ databases">
        <title>The genomes of 5 underutilized Papilionoideae crops provide insights into root nodulation and disease resistanc.</title>
        <authorList>
            <person name="Jiang F."/>
        </authorList>
    </citation>
    <scope>NUCLEOTIDE SEQUENCE [LARGE SCALE GENOMIC DNA]</scope>
    <source>
        <strain evidence="3">JINMINGXINNONG_FW02</strain>
        <tissue evidence="3">Leaves</tissue>
    </source>
</reference>
<keyword evidence="1" id="KW-1133">Transmembrane helix</keyword>
<dbReference type="PANTHER" id="PTHR19308:SF13">
    <property type="entry name" value="OS02G0468400 PROTEIN"/>
    <property type="match status" value="1"/>
</dbReference>
<dbReference type="InterPro" id="IPR051213">
    <property type="entry name" value="START_lipid_transfer"/>
</dbReference>
<proteinExistence type="predicted"/>
<organism evidence="3 4">
    <name type="scientific">Phaseolus coccineus</name>
    <name type="common">Scarlet runner bean</name>
    <name type="synonym">Phaseolus multiflorus</name>
    <dbReference type="NCBI Taxonomy" id="3886"/>
    <lineage>
        <taxon>Eukaryota</taxon>
        <taxon>Viridiplantae</taxon>
        <taxon>Streptophyta</taxon>
        <taxon>Embryophyta</taxon>
        <taxon>Tracheophyta</taxon>
        <taxon>Spermatophyta</taxon>
        <taxon>Magnoliopsida</taxon>
        <taxon>eudicotyledons</taxon>
        <taxon>Gunneridae</taxon>
        <taxon>Pentapetalae</taxon>
        <taxon>rosids</taxon>
        <taxon>fabids</taxon>
        <taxon>Fabales</taxon>
        <taxon>Fabaceae</taxon>
        <taxon>Papilionoideae</taxon>
        <taxon>50 kb inversion clade</taxon>
        <taxon>NPAAA clade</taxon>
        <taxon>indigoferoid/millettioid clade</taxon>
        <taxon>Phaseoleae</taxon>
        <taxon>Phaseolus</taxon>
    </lineage>
</organism>
<feature type="transmembrane region" description="Helical" evidence="1">
    <location>
        <begin position="31"/>
        <end position="53"/>
    </location>
</feature>
<dbReference type="Gene3D" id="3.30.530.20">
    <property type="match status" value="1"/>
</dbReference>
<dbReference type="Pfam" id="PF01852">
    <property type="entry name" value="START"/>
    <property type="match status" value="1"/>
</dbReference>